<keyword evidence="3" id="KW-1185">Reference proteome</keyword>
<proteinExistence type="predicted"/>
<dbReference type="EMBL" id="RJVU01079956">
    <property type="protein sequence ID" value="ROI15222.1"/>
    <property type="molecule type" value="Genomic_DNA"/>
</dbReference>
<evidence type="ECO:0000256" key="1">
    <source>
        <dbReference type="SAM" id="MobiDB-lite"/>
    </source>
</evidence>
<dbReference type="Proteomes" id="UP000281406">
    <property type="component" value="Unassembled WGS sequence"/>
</dbReference>
<evidence type="ECO:0000313" key="2">
    <source>
        <dbReference type="EMBL" id="ROI15222.1"/>
    </source>
</evidence>
<dbReference type="AlphaFoldDB" id="A0A3N0XCU2"/>
<comment type="caution">
    <text evidence="2">The sequence shown here is derived from an EMBL/GenBank/DDBJ whole genome shotgun (WGS) entry which is preliminary data.</text>
</comment>
<gene>
    <name evidence="2" type="ORF">DPX16_6233</name>
</gene>
<accession>A0A3N0XCU2</accession>
<protein>
    <submittedName>
        <fullName evidence="2">Uncharacterized protein</fullName>
    </submittedName>
</protein>
<organism evidence="2 3">
    <name type="scientific">Anabarilius grahami</name>
    <name type="common">Kanglang fish</name>
    <name type="synonym">Barilius grahami</name>
    <dbReference type="NCBI Taxonomy" id="495550"/>
    <lineage>
        <taxon>Eukaryota</taxon>
        <taxon>Metazoa</taxon>
        <taxon>Chordata</taxon>
        <taxon>Craniata</taxon>
        <taxon>Vertebrata</taxon>
        <taxon>Euteleostomi</taxon>
        <taxon>Actinopterygii</taxon>
        <taxon>Neopterygii</taxon>
        <taxon>Teleostei</taxon>
        <taxon>Ostariophysi</taxon>
        <taxon>Cypriniformes</taxon>
        <taxon>Xenocyprididae</taxon>
        <taxon>Xenocypridinae</taxon>
        <taxon>Xenocypridinae incertae sedis</taxon>
        <taxon>Anabarilius</taxon>
    </lineage>
</organism>
<sequence>MRSVENYKPSTPHTYMYQCVGKAGLRMCVRKRKVQTQAVWHYQRHTQGREITWPHPVQSALTLADKGIWVRLKLRKEPEDLASAETDDERGTGDTGRC</sequence>
<reference evidence="2 3" key="1">
    <citation type="submission" date="2018-10" db="EMBL/GenBank/DDBJ databases">
        <title>Genome assembly for a Yunnan-Guizhou Plateau 3E fish, Anabarilius grahami (Regan), and its evolutionary and genetic applications.</title>
        <authorList>
            <person name="Jiang W."/>
        </authorList>
    </citation>
    <scope>NUCLEOTIDE SEQUENCE [LARGE SCALE GENOMIC DNA]</scope>
    <source>
        <strain evidence="2">AG-KIZ</strain>
        <tissue evidence="2">Muscle</tissue>
    </source>
</reference>
<feature type="compositionally biased region" description="Basic and acidic residues" evidence="1">
    <location>
        <begin position="89"/>
        <end position="98"/>
    </location>
</feature>
<feature type="region of interest" description="Disordered" evidence="1">
    <location>
        <begin position="79"/>
        <end position="98"/>
    </location>
</feature>
<name>A0A3N0XCU2_ANAGA</name>
<evidence type="ECO:0000313" key="3">
    <source>
        <dbReference type="Proteomes" id="UP000281406"/>
    </source>
</evidence>